<dbReference type="InterPro" id="IPR008502">
    <property type="entry name" value="Prolamin-like"/>
</dbReference>
<keyword evidence="1 2" id="KW-0732">Signal</keyword>
<evidence type="ECO:0000259" key="3">
    <source>
        <dbReference type="Pfam" id="PF05617"/>
    </source>
</evidence>
<evidence type="ECO:0000313" key="5">
    <source>
        <dbReference type="Proteomes" id="UP000434276"/>
    </source>
</evidence>
<evidence type="ECO:0000313" key="4">
    <source>
        <dbReference type="EMBL" id="CAA0384551.1"/>
    </source>
</evidence>
<dbReference type="AlphaFoldDB" id="A0A5S9XI57"/>
<name>A0A5S9XI57_ARATH</name>
<reference evidence="4 5" key="1">
    <citation type="submission" date="2019-12" db="EMBL/GenBank/DDBJ databases">
        <authorList>
            <person name="Jiao W.-B."/>
            <person name="Schneeberger K."/>
        </authorList>
    </citation>
    <scope>NUCLEOTIDE SEQUENCE [LARGE SCALE GENOMIC DNA]</scope>
    <source>
        <strain evidence="5">cv. C24</strain>
    </source>
</reference>
<evidence type="ECO:0000256" key="1">
    <source>
        <dbReference type="ARBA" id="ARBA00022729"/>
    </source>
</evidence>
<gene>
    <name evidence="4" type="ORF">C24_LOCUS14735</name>
</gene>
<dbReference type="EMBL" id="CACSHJ010000089">
    <property type="protein sequence ID" value="CAA0384551.1"/>
    <property type="molecule type" value="Genomic_DNA"/>
</dbReference>
<sequence length="116" mass="12918">MQRMWATFMLALIILLTTSIQAKGNEKGNDIAGAPSPTLAPQSENGLLPNPASCLADVKTIPNCVKAVKRFKLRNVTKKCCVILLYLPEDCFGYLFPVRWIYRILLKIACKILGHI</sequence>
<dbReference type="OrthoDB" id="1025388at2759"/>
<evidence type="ECO:0000256" key="2">
    <source>
        <dbReference type="SAM" id="SignalP"/>
    </source>
</evidence>
<organism evidence="4 5">
    <name type="scientific">Arabidopsis thaliana</name>
    <name type="common">Mouse-ear cress</name>
    <dbReference type="NCBI Taxonomy" id="3702"/>
    <lineage>
        <taxon>Eukaryota</taxon>
        <taxon>Viridiplantae</taxon>
        <taxon>Streptophyta</taxon>
        <taxon>Embryophyta</taxon>
        <taxon>Tracheophyta</taxon>
        <taxon>Spermatophyta</taxon>
        <taxon>Magnoliopsida</taxon>
        <taxon>eudicotyledons</taxon>
        <taxon>Gunneridae</taxon>
        <taxon>Pentapetalae</taxon>
        <taxon>rosids</taxon>
        <taxon>malvids</taxon>
        <taxon>Brassicales</taxon>
        <taxon>Brassicaceae</taxon>
        <taxon>Camelineae</taxon>
        <taxon>Arabidopsis</taxon>
    </lineage>
</organism>
<protein>
    <recommendedName>
        <fullName evidence="3">Prolamin-like domain-containing protein</fullName>
    </recommendedName>
</protein>
<dbReference type="ExpressionAtlas" id="A0A5S9XI57">
    <property type="expression patterns" value="baseline"/>
</dbReference>
<dbReference type="Proteomes" id="UP000434276">
    <property type="component" value="Unassembled WGS sequence"/>
</dbReference>
<accession>A0A5S9XI57</accession>
<feature type="signal peptide" evidence="2">
    <location>
        <begin position="1"/>
        <end position="22"/>
    </location>
</feature>
<dbReference type="Pfam" id="PF05617">
    <property type="entry name" value="Prolamin_like"/>
    <property type="match status" value="1"/>
</dbReference>
<feature type="domain" description="Prolamin-like" evidence="3">
    <location>
        <begin position="54"/>
        <end position="100"/>
    </location>
</feature>
<proteinExistence type="predicted"/>
<feature type="chain" id="PRO_5025003684" description="Prolamin-like domain-containing protein" evidence="2">
    <location>
        <begin position="23"/>
        <end position="116"/>
    </location>
</feature>